<evidence type="ECO:0000313" key="3">
    <source>
        <dbReference type="Proteomes" id="UP000531172"/>
    </source>
</evidence>
<evidence type="ECO:0000313" key="2">
    <source>
        <dbReference type="EMBL" id="EAG4184364.1"/>
    </source>
</evidence>
<keyword evidence="1" id="KW-0472">Membrane</keyword>
<name>A0AAN3BQ27_LISMN</name>
<accession>A0AAN3BQ27</accession>
<dbReference type="AlphaFoldDB" id="A0AAN3BQ27"/>
<gene>
    <name evidence="2" type="ORF">CAC64_08575</name>
</gene>
<dbReference type="Proteomes" id="UP000531172">
    <property type="component" value="Unassembled WGS sequence"/>
</dbReference>
<feature type="transmembrane region" description="Helical" evidence="1">
    <location>
        <begin position="6"/>
        <end position="25"/>
    </location>
</feature>
<protein>
    <submittedName>
        <fullName evidence="2">Uncharacterized protein</fullName>
    </submittedName>
</protein>
<sequence>MKKKYIVPISILSIVVILFGMYFIYSNIQAQRFFKSHQNNDSLVEQSQFIYKNKWRRISRILSDLEVDYKTNNWDQFIEVIYVSTNDGTFTFAPQNDDYILMSYSFNRDTYVKLKLEKNDQIEPSFDSNNLSEEEIKVYRKKILDEYRDLLDRIYQNQ</sequence>
<proteinExistence type="predicted"/>
<dbReference type="EMBL" id="AABBWO010000004">
    <property type="protein sequence ID" value="EAG4184364.1"/>
    <property type="molecule type" value="Genomic_DNA"/>
</dbReference>
<keyword evidence="1" id="KW-0812">Transmembrane</keyword>
<evidence type="ECO:0000256" key="1">
    <source>
        <dbReference type="SAM" id="Phobius"/>
    </source>
</evidence>
<keyword evidence="1" id="KW-1133">Transmembrane helix</keyword>
<organism evidence="2 3">
    <name type="scientific">Listeria monocytogenes</name>
    <dbReference type="NCBI Taxonomy" id="1639"/>
    <lineage>
        <taxon>Bacteria</taxon>
        <taxon>Bacillati</taxon>
        <taxon>Bacillota</taxon>
        <taxon>Bacilli</taxon>
        <taxon>Bacillales</taxon>
        <taxon>Listeriaceae</taxon>
        <taxon>Listeria</taxon>
    </lineage>
</organism>
<reference evidence="2 3" key="1">
    <citation type="submission" date="2018-06" db="EMBL/GenBank/DDBJ databases">
        <authorList>
            <consortium name="PulseNet: The National Subtyping Network for Foodborne Disease Surveillance"/>
            <person name="Tarr C.L."/>
            <person name="Trees E."/>
            <person name="Katz L.S."/>
            <person name="Carleton-Romer H.A."/>
            <person name="Stroika S."/>
            <person name="Kucerova Z."/>
            <person name="Roache K.F."/>
            <person name="Sabol A.L."/>
            <person name="Besser J."/>
            <person name="Gerner-Smidt P."/>
        </authorList>
    </citation>
    <scope>NUCLEOTIDE SEQUENCE [LARGE SCALE GENOMIC DNA]</scope>
    <source>
        <strain evidence="2 3">PNUSAL003001</strain>
    </source>
</reference>
<comment type="caution">
    <text evidence="2">The sequence shown here is derived from an EMBL/GenBank/DDBJ whole genome shotgun (WGS) entry which is preliminary data.</text>
</comment>